<dbReference type="GO" id="GO:0004622">
    <property type="term" value="F:phosphatidylcholine lysophospholipase activity"/>
    <property type="evidence" value="ECO:0007669"/>
    <property type="project" value="TreeGrafter"/>
</dbReference>
<dbReference type="Gene3D" id="3.40.50.1110">
    <property type="entry name" value="SGNH hydrolase"/>
    <property type="match status" value="1"/>
</dbReference>
<dbReference type="SUPFAM" id="SSF52266">
    <property type="entry name" value="SGNH hydrolase"/>
    <property type="match status" value="1"/>
</dbReference>
<evidence type="ECO:0000313" key="1">
    <source>
        <dbReference type="EMBL" id="KAA9039295.1"/>
    </source>
</evidence>
<reference evidence="1 2" key="1">
    <citation type="submission" date="2019-09" db="EMBL/GenBank/DDBJ databases">
        <title>Draft genome sequence of Ginsengibacter sp. BR5-29.</title>
        <authorList>
            <person name="Im W.-T."/>
        </authorList>
    </citation>
    <scope>NUCLEOTIDE SEQUENCE [LARGE SCALE GENOMIC DNA]</scope>
    <source>
        <strain evidence="1 2">BR5-29</strain>
    </source>
</reference>
<dbReference type="Proteomes" id="UP000326903">
    <property type="component" value="Unassembled WGS sequence"/>
</dbReference>
<dbReference type="InterPro" id="IPR036514">
    <property type="entry name" value="SGNH_hydro_sf"/>
</dbReference>
<dbReference type="EMBL" id="VYQF01000002">
    <property type="protein sequence ID" value="KAA9039295.1"/>
    <property type="molecule type" value="Genomic_DNA"/>
</dbReference>
<organism evidence="1 2">
    <name type="scientific">Ginsengibacter hankyongi</name>
    <dbReference type="NCBI Taxonomy" id="2607284"/>
    <lineage>
        <taxon>Bacteria</taxon>
        <taxon>Pseudomonadati</taxon>
        <taxon>Bacteroidota</taxon>
        <taxon>Chitinophagia</taxon>
        <taxon>Chitinophagales</taxon>
        <taxon>Chitinophagaceae</taxon>
        <taxon>Ginsengibacter</taxon>
    </lineage>
</organism>
<comment type="caution">
    <text evidence="1">The sequence shown here is derived from an EMBL/GenBank/DDBJ whole genome shotgun (WGS) entry which is preliminary data.</text>
</comment>
<dbReference type="AlphaFoldDB" id="A0A5J5IGJ8"/>
<dbReference type="CDD" id="cd00229">
    <property type="entry name" value="SGNH_hydrolase"/>
    <property type="match status" value="1"/>
</dbReference>
<dbReference type="InterPro" id="IPR051532">
    <property type="entry name" value="Ester_Hydrolysis_Enzymes"/>
</dbReference>
<protein>
    <submittedName>
        <fullName evidence="1">SGNH/GDSL hydrolase family protein</fullName>
    </submittedName>
</protein>
<dbReference type="RefSeq" id="WP_150414704.1">
    <property type="nucleotide sequence ID" value="NZ_VYQF01000002.1"/>
</dbReference>
<sequence>MATFFIGIGIILILVSLVYLLRRFSHAKTIPFYSLDTKKDSILTIGIIGDSWVTRKKLDIILHDDLIKNGFSSKIISSGQSGAKSKSVYHNLFRENTDKNSSKFIIESQPEFCIVIAGVNDAVGQMGSRYYAHHMRNIIKTLLHYKIRPVVVSLPNVGIREMMNGMNVFKQYRNIISAYVNNKAIVDNIDSYRKKFNEMLVQENLKSKIILVDYDKACEEFSPDSDLYYNPIHLSPKGNERLGHLIADTLLKELRKDTQFTKNKP</sequence>
<keyword evidence="1" id="KW-0378">Hydrolase</keyword>
<name>A0A5J5IGJ8_9BACT</name>
<dbReference type="PANTHER" id="PTHR30383">
    <property type="entry name" value="THIOESTERASE 1/PROTEASE 1/LYSOPHOSPHOLIPASE L1"/>
    <property type="match status" value="1"/>
</dbReference>
<dbReference type="PANTHER" id="PTHR30383:SF5">
    <property type="entry name" value="SGNH HYDROLASE-TYPE ESTERASE DOMAIN-CONTAINING PROTEIN"/>
    <property type="match status" value="1"/>
</dbReference>
<evidence type="ECO:0000313" key="2">
    <source>
        <dbReference type="Proteomes" id="UP000326903"/>
    </source>
</evidence>
<proteinExistence type="predicted"/>
<keyword evidence="2" id="KW-1185">Reference proteome</keyword>
<gene>
    <name evidence="1" type="ORF">FW778_10720</name>
</gene>
<accession>A0A5J5IGJ8</accession>